<protein>
    <submittedName>
        <fullName evidence="1">Uncharacterized protein</fullName>
    </submittedName>
</protein>
<sequence>MMMGQPVNDTHRAAFFAMLDTHVTSIKVGMRPDAKVTIIVRAPEALPHEAMISTNDDLFVVRAAVAHFAGVKE</sequence>
<proteinExistence type="predicted"/>
<evidence type="ECO:0000313" key="2">
    <source>
        <dbReference type="Proteomes" id="UP000589085"/>
    </source>
</evidence>
<dbReference type="Proteomes" id="UP000589085">
    <property type="component" value="Unassembled WGS sequence"/>
</dbReference>
<reference evidence="1 2" key="1">
    <citation type="submission" date="2020-04" db="EMBL/GenBank/DDBJ databases">
        <title>Description of novel Gluconacetobacter.</title>
        <authorList>
            <person name="Sombolestani A."/>
        </authorList>
    </citation>
    <scope>NUCLEOTIDE SEQUENCE [LARGE SCALE GENOMIC DNA]</scope>
    <source>
        <strain evidence="1 2">LMG 19747</strain>
    </source>
</reference>
<gene>
    <name evidence="1" type="ORF">HLH48_05800</name>
</gene>
<dbReference type="RefSeq" id="WP_182996542.1">
    <property type="nucleotide sequence ID" value="NZ_JABEQJ010000005.1"/>
</dbReference>
<comment type="caution">
    <text evidence="1">The sequence shown here is derived from an EMBL/GenBank/DDBJ whole genome shotgun (WGS) entry which is preliminary data.</text>
</comment>
<dbReference type="AlphaFoldDB" id="A0A7W4NR22"/>
<evidence type="ECO:0000313" key="1">
    <source>
        <dbReference type="EMBL" id="MBB2159690.1"/>
    </source>
</evidence>
<organism evidence="1 2">
    <name type="scientific">Gluconacetobacter sacchari</name>
    <dbReference type="NCBI Taxonomy" id="92759"/>
    <lineage>
        <taxon>Bacteria</taxon>
        <taxon>Pseudomonadati</taxon>
        <taxon>Pseudomonadota</taxon>
        <taxon>Alphaproteobacteria</taxon>
        <taxon>Acetobacterales</taxon>
        <taxon>Acetobacteraceae</taxon>
        <taxon>Gluconacetobacter</taxon>
    </lineage>
</organism>
<dbReference type="EMBL" id="JABEQJ010000005">
    <property type="protein sequence ID" value="MBB2159690.1"/>
    <property type="molecule type" value="Genomic_DNA"/>
</dbReference>
<name>A0A7W4NR22_9PROT</name>
<accession>A0A7W4NR22</accession>